<reference evidence="2 3" key="1">
    <citation type="submission" date="2023-03" db="EMBL/GenBank/DDBJ databases">
        <title>High recombination rates correlate with genetic variation in Cardiocondyla obscurior ants.</title>
        <authorList>
            <person name="Errbii M."/>
        </authorList>
    </citation>
    <scope>NUCLEOTIDE SEQUENCE [LARGE SCALE GENOMIC DNA]</scope>
    <source>
        <strain evidence="2">Alpha-2009</strain>
        <tissue evidence="2">Whole body</tissue>
    </source>
</reference>
<sequence length="114" mass="12691">MIYTGTPTILEIPDSSSEKYPQRSHLGALMNIVWDRWFPPFISDDTPRTELLASACFDLGGTRTKKWRRERKGGGRGKGKRRKDLGSTDVDSTMANGEAGPDSKLEKICSESLD</sequence>
<organism evidence="2 3">
    <name type="scientific">Cardiocondyla obscurior</name>
    <dbReference type="NCBI Taxonomy" id="286306"/>
    <lineage>
        <taxon>Eukaryota</taxon>
        <taxon>Metazoa</taxon>
        <taxon>Ecdysozoa</taxon>
        <taxon>Arthropoda</taxon>
        <taxon>Hexapoda</taxon>
        <taxon>Insecta</taxon>
        <taxon>Pterygota</taxon>
        <taxon>Neoptera</taxon>
        <taxon>Endopterygota</taxon>
        <taxon>Hymenoptera</taxon>
        <taxon>Apocrita</taxon>
        <taxon>Aculeata</taxon>
        <taxon>Formicoidea</taxon>
        <taxon>Formicidae</taxon>
        <taxon>Myrmicinae</taxon>
        <taxon>Cardiocondyla</taxon>
    </lineage>
</organism>
<proteinExistence type="predicted"/>
<evidence type="ECO:0000256" key="1">
    <source>
        <dbReference type="SAM" id="MobiDB-lite"/>
    </source>
</evidence>
<comment type="caution">
    <text evidence="2">The sequence shown here is derived from an EMBL/GenBank/DDBJ whole genome shotgun (WGS) entry which is preliminary data.</text>
</comment>
<dbReference type="AlphaFoldDB" id="A0AAW2GAL3"/>
<feature type="region of interest" description="Disordered" evidence="1">
    <location>
        <begin position="66"/>
        <end position="114"/>
    </location>
</feature>
<evidence type="ECO:0000313" key="2">
    <source>
        <dbReference type="EMBL" id="KAL0124655.1"/>
    </source>
</evidence>
<dbReference type="Proteomes" id="UP001430953">
    <property type="component" value="Unassembled WGS sequence"/>
</dbReference>
<keyword evidence="3" id="KW-1185">Reference proteome</keyword>
<name>A0AAW2GAL3_9HYME</name>
<feature type="region of interest" description="Disordered" evidence="1">
    <location>
        <begin position="1"/>
        <end position="21"/>
    </location>
</feature>
<evidence type="ECO:0000313" key="3">
    <source>
        <dbReference type="Proteomes" id="UP001430953"/>
    </source>
</evidence>
<gene>
    <name evidence="2" type="ORF">PUN28_006486</name>
</gene>
<dbReference type="EMBL" id="JADYXP020000005">
    <property type="protein sequence ID" value="KAL0124655.1"/>
    <property type="molecule type" value="Genomic_DNA"/>
</dbReference>
<feature type="compositionally biased region" description="Basic residues" evidence="1">
    <location>
        <begin position="66"/>
        <end position="83"/>
    </location>
</feature>
<accession>A0AAW2GAL3</accession>
<protein>
    <submittedName>
        <fullName evidence="2">Uncharacterized protein</fullName>
    </submittedName>
</protein>
<feature type="compositionally biased region" description="Basic and acidic residues" evidence="1">
    <location>
        <begin position="101"/>
        <end position="114"/>
    </location>
</feature>